<keyword evidence="6" id="KW-0539">Nucleus</keyword>
<evidence type="ECO:0000313" key="8">
    <source>
        <dbReference type="EMBL" id="GFZ07868.1"/>
    </source>
</evidence>
<name>A0A7J0GAZ4_9ERIC</name>
<keyword evidence="3" id="KW-0963">Cytoplasm</keyword>
<keyword evidence="4" id="KW-0677">Repeat</keyword>
<evidence type="ECO:0000256" key="2">
    <source>
        <dbReference type="ARBA" id="ARBA00005497"/>
    </source>
</evidence>
<comment type="similarity">
    <text evidence="2">Belongs to the PDCD4 family.</text>
</comment>
<dbReference type="InterPro" id="IPR016024">
    <property type="entry name" value="ARM-type_fold"/>
</dbReference>
<organism evidence="8 9">
    <name type="scientific">Actinidia rufa</name>
    <dbReference type="NCBI Taxonomy" id="165716"/>
    <lineage>
        <taxon>Eukaryota</taxon>
        <taxon>Viridiplantae</taxon>
        <taxon>Streptophyta</taxon>
        <taxon>Embryophyta</taxon>
        <taxon>Tracheophyta</taxon>
        <taxon>Spermatophyta</taxon>
        <taxon>Magnoliopsida</taxon>
        <taxon>eudicotyledons</taxon>
        <taxon>Gunneridae</taxon>
        <taxon>Pentapetalae</taxon>
        <taxon>asterids</taxon>
        <taxon>Ericales</taxon>
        <taxon>Actinidiaceae</taxon>
        <taxon>Actinidia</taxon>
    </lineage>
</organism>
<dbReference type="Gene3D" id="1.25.40.180">
    <property type="match status" value="1"/>
</dbReference>
<evidence type="ECO:0000256" key="3">
    <source>
        <dbReference type="ARBA" id="ARBA00022490"/>
    </source>
</evidence>
<evidence type="ECO:0000259" key="7">
    <source>
        <dbReference type="PROSITE" id="PS51366"/>
    </source>
</evidence>
<evidence type="ECO:0000256" key="4">
    <source>
        <dbReference type="ARBA" id="ARBA00022737"/>
    </source>
</evidence>
<dbReference type="PROSITE" id="PS51366">
    <property type="entry name" value="MI"/>
    <property type="match status" value="1"/>
</dbReference>
<evidence type="ECO:0000313" key="9">
    <source>
        <dbReference type="Proteomes" id="UP000585474"/>
    </source>
</evidence>
<dbReference type="InterPro" id="IPR039778">
    <property type="entry name" value="PDCD4"/>
</dbReference>
<comment type="subcellular location">
    <subcellularLocation>
        <location evidence="1">Cytoplasm</location>
    </subcellularLocation>
</comment>
<keyword evidence="5" id="KW-0810">Translation regulation</keyword>
<dbReference type="Pfam" id="PF02847">
    <property type="entry name" value="MA3"/>
    <property type="match status" value="1"/>
</dbReference>
<dbReference type="GO" id="GO:0005737">
    <property type="term" value="C:cytoplasm"/>
    <property type="evidence" value="ECO:0007669"/>
    <property type="project" value="UniProtKB-SubCell"/>
</dbReference>
<comment type="caution">
    <text evidence="8">The sequence shown here is derived from an EMBL/GenBank/DDBJ whole genome shotgun (WGS) entry which is preliminary data.</text>
</comment>
<evidence type="ECO:0000256" key="6">
    <source>
        <dbReference type="ARBA" id="ARBA00023242"/>
    </source>
</evidence>
<dbReference type="PANTHER" id="PTHR12626">
    <property type="entry name" value="PROGRAMMED CELL DEATH 4"/>
    <property type="match status" value="1"/>
</dbReference>
<dbReference type="SUPFAM" id="SSF48371">
    <property type="entry name" value="ARM repeat"/>
    <property type="match status" value="1"/>
</dbReference>
<dbReference type="SMART" id="SM00544">
    <property type="entry name" value="MA3"/>
    <property type="match status" value="1"/>
</dbReference>
<protein>
    <submittedName>
        <fullName evidence="8">MA3 domain-containing protein</fullName>
    </submittedName>
</protein>
<feature type="domain" description="MI" evidence="7">
    <location>
        <begin position="309"/>
        <end position="428"/>
    </location>
</feature>
<sequence length="451" mass="50455">MQEPTKPLTRYTVDSVEGNKRVQVRFSAYDTCTCNRSSLSHLQFRRSDPIAPLAFLARDPGQAVFERDSCNFCGWLRFGDDYTHWFSLDSKSSERVNGVERAVFDGGAAGIVENSEPECGGGKAATARIAVRHVRRSHWGNSCELRRVSGLASRVLNFSMVVDYFDGSVKASKSKQIGSKWEWPSHNAHILRMDVSSHHAELVERQWGGSTHIIVEEVKIKIAELLREYVERGDTPEACRSNELALFLARAVIDDVLAPLNLEERATKLPPNCSGSETVHVARSLVAARHAGERILRCGGGGTGWAVEDANAKIIKLLEEYETGGVVNEACQCIRDLRMPFFNHEVIKKALVMAMEKKTDRMLDLLQECFSEGLITINQLTKGFARIKDRLDDLALDIPNTEEKYNFYVEHAKKKGGCCLLLVQVPLMFYPLLLGLLEMNNVSVALYQLCC</sequence>
<dbReference type="PANTHER" id="PTHR12626:SF0">
    <property type="entry name" value="PROGRAMMED CELL DEATH PROTEIN 4"/>
    <property type="match status" value="1"/>
</dbReference>
<dbReference type="AlphaFoldDB" id="A0A7J0GAZ4"/>
<dbReference type="OrthoDB" id="1682741at2759"/>
<gene>
    <name evidence="8" type="ORF">Acr_19g0008050</name>
</gene>
<proteinExistence type="inferred from homology"/>
<dbReference type="GO" id="GO:0045892">
    <property type="term" value="P:negative regulation of DNA-templated transcription"/>
    <property type="evidence" value="ECO:0007669"/>
    <property type="project" value="InterPro"/>
</dbReference>
<keyword evidence="9" id="KW-1185">Reference proteome</keyword>
<accession>A0A7J0GAZ4</accession>
<evidence type="ECO:0000256" key="5">
    <source>
        <dbReference type="ARBA" id="ARBA00022845"/>
    </source>
</evidence>
<dbReference type="Proteomes" id="UP000585474">
    <property type="component" value="Unassembled WGS sequence"/>
</dbReference>
<evidence type="ECO:0000256" key="1">
    <source>
        <dbReference type="ARBA" id="ARBA00004496"/>
    </source>
</evidence>
<dbReference type="InterPro" id="IPR003891">
    <property type="entry name" value="Initiation_fac_eIF4g_MI"/>
</dbReference>
<dbReference type="GO" id="GO:0006417">
    <property type="term" value="P:regulation of translation"/>
    <property type="evidence" value="ECO:0007669"/>
    <property type="project" value="UniProtKB-KW"/>
</dbReference>
<dbReference type="EMBL" id="BJWL01000019">
    <property type="protein sequence ID" value="GFZ07868.1"/>
    <property type="molecule type" value="Genomic_DNA"/>
</dbReference>
<reference evidence="8 9" key="1">
    <citation type="submission" date="2019-07" db="EMBL/GenBank/DDBJ databases">
        <title>De Novo Assembly of kiwifruit Actinidia rufa.</title>
        <authorList>
            <person name="Sugita-Konishi S."/>
            <person name="Sato K."/>
            <person name="Mori E."/>
            <person name="Abe Y."/>
            <person name="Kisaki G."/>
            <person name="Hamano K."/>
            <person name="Suezawa K."/>
            <person name="Otani M."/>
            <person name="Fukuda T."/>
            <person name="Manabe T."/>
            <person name="Gomi K."/>
            <person name="Tabuchi M."/>
            <person name="Akimitsu K."/>
            <person name="Kataoka I."/>
        </authorList>
    </citation>
    <scope>NUCLEOTIDE SEQUENCE [LARGE SCALE GENOMIC DNA]</scope>
    <source>
        <strain evidence="9">cv. Fuchu</strain>
    </source>
</reference>